<comment type="subcellular location">
    <subcellularLocation>
        <location evidence="1">Cell membrane</location>
        <topology evidence="1">Single-pass membrane protein</topology>
    </subcellularLocation>
</comment>
<dbReference type="EMBL" id="MUAU01000010">
    <property type="protein sequence ID" value="OOR76079.1"/>
    <property type="molecule type" value="Genomic_DNA"/>
</dbReference>
<name>A0A9X6GH58_BACCE</name>
<keyword evidence="3" id="KW-1003">Cell membrane</keyword>
<evidence type="ECO:0000256" key="2">
    <source>
        <dbReference type="ARBA" id="ARBA00008914"/>
    </source>
</evidence>
<proteinExistence type="inferred from homology"/>
<dbReference type="InterPro" id="IPR006665">
    <property type="entry name" value="OmpA-like"/>
</dbReference>
<keyword evidence="5" id="KW-1133">Transmembrane helix</keyword>
<gene>
    <name evidence="10" type="primary">motB</name>
    <name evidence="10" type="ORF">BLX06_05605</name>
</gene>
<dbReference type="PANTHER" id="PTHR30329">
    <property type="entry name" value="STATOR ELEMENT OF FLAGELLAR MOTOR COMPLEX"/>
    <property type="match status" value="1"/>
</dbReference>
<comment type="caution">
    <text evidence="10">The sequence shown here is derived from an EMBL/GenBank/DDBJ whole genome shotgun (WGS) entry which is preliminary data.</text>
</comment>
<protein>
    <submittedName>
        <fullName evidence="10">Flagellar motor protein MotB</fullName>
    </submittedName>
</protein>
<dbReference type="Gene3D" id="3.30.1330.60">
    <property type="entry name" value="OmpA-like domain"/>
    <property type="match status" value="1"/>
</dbReference>
<evidence type="ECO:0000256" key="4">
    <source>
        <dbReference type="ARBA" id="ARBA00022692"/>
    </source>
</evidence>
<evidence type="ECO:0000256" key="3">
    <source>
        <dbReference type="ARBA" id="ARBA00022475"/>
    </source>
</evidence>
<dbReference type="RefSeq" id="WP_078186338.1">
    <property type="nucleotide sequence ID" value="NZ_JAQEOD010000001.1"/>
</dbReference>
<feature type="compositionally biased region" description="Basic and acidic residues" evidence="8">
    <location>
        <begin position="91"/>
        <end position="105"/>
    </location>
</feature>
<evidence type="ECO:0000259" key="9">
    <source>
        <dbReference type="PROSITE" id="PS51123"/>
    </source>
</evidence>
<dbReference type="AlphaFoldDB" id="A0A9X6GH58"/>
<evidence type="ECO:0000313" key="10">
    <source>
        <dbReference type="EMBL" id="OOR76079.1"/>
    </source>
</evidence>
<dbReference type="GO" id="GO:0005886">
    <property type="term" value="C:plasma membrane"/>
    <property type="evidence" value="ECO:0007669"/>
    <property type="project" value="UniProtKB-SubCell"/>
</dbReference>
<keyword evidence="4" id="KW-0812">Transmembrane</keyword>
<reference evidence="10 11" key="1">
    <citation type="submission" date="2017-01" db="EMBL/GenBank/DDBJ databases">
        <title>Bacillus cereus isolates.</title>
        <authorList>
            <person name="Beno S.M."/>
        </authorList>
    </citation>
    <scope>NUCLEOTIDE SEQUENCE [LARGE SCALE GENOMIC DNA]</scope>
    <source>
        <strain evidence="10 11">FSL K6-1030</strain>
    </source>
</reference>
<evidence type="ECO:0000256" key="1">
    <source>
        <dbReference type="ARBA" id="ARBA00004162"/>
    </source>
</evidence>
<dbReference type="SUPFAM" id="SSF103088">
    <property type="entry name" value="OmpA-like"/>
    <property type="match status" value="1"/>
</dbReference>
<dbReference type="Pfam" id="PF13677">
    <property type="entry name" value="MotB_plug"/>
    <property type="match status" value="1"/>
</dbReference>
<keyword evidence="10" id="KW-0969">Cilium</keyword>
<dbReference type="PANTHER" id="PTHR30329:SF21">
    <property type="entry name" value="LIPOPROTEIN YIAD-RELATED"/>
    <property type="match status" value="1"/>
</dbReference>
<organism evidence="10 11">
    <name type="scientific">Bacillus cereus</name>
    <dbReference type="NCBI Taxonomy" id="1396"/>
    <lineage>
        <taxon>Bacteria</taxon>
        <taxon>Bacillati</taxon>
        <taxon>Bacillota</taxon>
        <taxon>Bacilli</taxon>
        <taxon>Bacillales</taxon>
        <taxon>Bacillaceae</taxon>
        <taxon>Bacillus</taxon>
        <taxon>Bacillus cereus group</taxon>
    </lineage>
</organism>
<keyword evidence="10" id="KW-0966">Cell projection</keyword>
<feature type="region of interest" description="Disordered" evidence="8">
    <location>
        <begin position="68"/>
        <end position="105"/>
    </location>
</feature>
<dbReference type="CDD" id="cd07185">
    <property type="entry name" value="OmpA_C-like"/>
    <property type="match status" value="1"/>
</dbReference>
<keyword evidence="10" id="KW-0282">Flagellum</keyword>
<evidence type="ECO:0000313" key="11">
    <source>
        <dbReference type="Proteomes" id="UP000190641"/>
    </source>
</evidence>
<evidence type="ECO:0000256" key="5">
    <source>
        <dbReference type="ARBA" id="ARBA00022989"/>
    </source>
</evidence>
<feature type="domain" description="OmpA-like" evidence="9">
    <location>
        <begin position="136"/>
        <end position="258"/>
    </location>
</feature>
<comment type="similarity">
    <text evidence="2">Belongs to the MotB family.</text>
</comment>
<dbReference type="Proteomes" id="UP000190641">
    <property type="component" value="Unassembled WGS sequence"/>
</dbReference>
<accession>A0A9X6GH58</accession>
<evidence type="ECO:0000256" key="6">
    <source>
        <dbReference type="ARBA" id="ARBA00023136"/>
    </source>
</evidence>
<keyword evidence="6 7" id="KW-0472">Membrane</keyword>
<evidence type="ECO:0000256" key="8">
    <source>
        <dbReference type="SAM" id="MobiDB-lite"/>
    </source>
</evidence>
<dbReference type="Pfam" id="PF00691">
    <property type="entry name" value="OmpA"/>
    <property type="match status" value="1"/>
</dbReference>
<dbReference type="InterPro" id="IPR050330">
    <property type="entry name" value="Bact_OuterMem_StrucFunc"/>
</dbReference>
<feature type="compositionally biased region" description="Basic and acidic residues" evidence="8">
    <location>
        <begin position="71"/>
        <end position="83"/>
    </location>
</feature>
<evidence type="ECO:0000256" key="7">
    <source>
        <dbReference type="PROSITE-ProRule" id="PRU00473"/>
    </source>
</evidence>
<dbReference type="InterPro" id="IPR036737">
    <property type="entry name" value="OmpA-like_sf"/>
</dbReference>
<dbReference type="NCBIfam" id="NF005831">
    <property type="entry name" value="PRK07734.1"/>
    <property type="match status" value="1"/>
</dbReference>
<dbReference type="InterPro" id="IPR025713">
    <property type="entry name" value="MotB-like_N_dom"/>
</dbReference>
<dbReference type="PROSITE" id="PS51123">
    <property type="entry name" value="OMPA_2"/>
    <property type="match status" value="1"/>
</dbReference>
<sequence length="279" mass="31543">MRSKKNRRGKKKKHDEHIDETWLIPYSDMLTLLFALFIVLFAMSSIDAAKFKQMAVAFRSELAGGTGNKEFLSDQKPNDEKELSASSLEAEQAKKQEEARAKEKKEMDELKALQKKIDQYINEKQLSSSFQTKLTEKGLMVTILENILFDSGKADVKLESLGIAKEMSSLLVSASPREITVSGHTDNVPIANAQFASNWELSTQRAVNFMQVLLQNKELQPEKFSAIGYGEYRSIAPNDTQEGKAKNRRVEVFILPFTSNDFKLSRRILSFSASDFLKS</sequence>